<feature type="transmembrane region" description="Helical" evidence="1">
    <location>
        <begin position="42"/>
        <end position="61"/>
    </location>
</feature>
<feature type="transmembrane region" description="Helical" evidence="1">
    <location>
        <begin position="68"/>
        <end position="87"/>
    </location>
</feature>
<dbReference type="EMBL" id="CP054580">
    <property type="protein sequence ID" value="QKS25998.1"/>
    <property type="molecule type" value="Genomic_DNA"/>
</dbReference>
<keyword evidence="1" id="KW-1133">Transmembrane helix</keyword>
<dbReference type="AlphaFoldDB" id="A0AAP9T2I2"/>
<feature type="transmembrane region" description="Helical" evidence="1">
    <location>
        <begin position="107"/>
        <end position="125"/>
    </location>
</feature>
<gene>
    <name evidence="2" type="ORF">FX987_03795</name>
</gene>
<accession>A0AAP9T2I2</accession>
<name>A0AAP9T2I2_9GAMM</name>
<evidence type="ECO:0000313" key="3">
    <source>
        <dbReference type="Proteomes" id="UP000509761"/>
    </source>
</evidence>
<proteinExistence type="predicted"/>
<keyword evidence="3" id="KW-1185">Reference proteome</keyword>
<evidence type="ECO:0000313" key="2">
    <source>
        <dbReference type="EMBL" id="QKS25998.1"/>
    </source>
</evidence>
<dbReference type="Proteomes" id="UP000509761">
    <property type="component" value="Chromosome"/>
</dbReference>
<sequence length="126" mass="13966">MLITLLSKTHPFFERRLLSTKKTAPEDSINKDDTARIFKQWFSFRLCVVLTSLLSALLVLFEIESLEVIIAIFSIGVSSTAQLLRLGNTSTAMCSRLYPLRGEVIETLDAIGMAGVGTVVVLYLLI</sequence>
<keyword evidence="1" id="KW-0812">Transmembrane</keyword>
<evidence type="ECO:0000256" key="1">
    <source>
        <dbReference type="SAM" id="Phobius"/>
    </source>
</evidence>
<organism evidence="2 3">
    <name type="scientific">Vreelandella titanicae</name>
    <dbReference type="NCBI Taxonomy" id="664683"/>
    <lineage>
        <taxon>Bacteria</taxon>
        <taxon>Pseudomonadati</taxon>
        <taxon>Pseudomonadota</taxon>
        <taxon>Gammaproteobacteria</taxon>
        <taxon>Oceanospirillales</taxon>
        <taxon>Halomonadaceae</taxon>
        <taxon>Vreelandella</taxon>
    </lineage>
</organism>
<reference evidence="2 3" key="1">
    <citation type="submission" date="2019-12" db="EMBL/GenBank/DDBJ databases">
        <title>Genome sequencing and assembly of endphytes of Porphyra tenera.</title>
        <authorList>
            <person name="Park J.M."/>
            <person name="Shin R."/>
            <person name="Jo S.H."/>
        </authorList>
    </citation>
    <scope>NUCLEOTIDE SEQUENCE [LARGE SCALE GENOMIC DNA]</scope>
    <source>
        <strain evidence="2 3">GPM3</strain>
    </source>
</reference>
<keyword evidence="1" id="KW-0472">Membrane</keyword>
<protein>
    <submittedName>
        <fullName evidence="2">Uncharacterized protein</fullName>
    </submittedName>
</protein>